<name>A0A1X0I9T3_9MYCO</name>
<dbReference type="Proteomes" id="UP000192513">
    <property type="component" value="Unassembled WGS sequence"/>
</dbReference>
<evidence type="ECO:0000313" key="1">
    <source>
        <dbReference type="EMBL" id="ORB40317.1"/>
    </source>
</evidence>
<gene>
    <name evidence="1" type="ORF">BST39_14335</name>
</gene>
<dbReference type="AlphaFoldDB" id="A0A1X0I9T3"/>
<keyword evidence="2" id="KW-1185">Reference proteome</keyword>
<protein>
    <submittedName>
        <fullName evidence="1">Uncharacterized protein</fullName>
    </submittedName>
</protein>
<sequence length="84" mass="9086">MLDETALLAKAAERPATVAGARAMARILDDDALLAMHPQAVRQLQVILNELHSVTKRKSKGRLAAVQQMTKVKRLGPSAKRAST</sequence>
<comment type="caution">
    <text evidence="1">The sequence shown here is derived from an EMBL/GenBank/DDBJ whole genome shotgun (WGS) entry which is preliminary data.</text>
</comment>
<evidence type="ECO:0000313" key="2">
    <source>
        <dbReference type="Proteomes" id="UP000192513"/>
    </source>
</evidence>
<reference evidence="1 2" key="1">
    <citation type="submission" date="2017-02" db="EMBL/GenBank/DDBJ databases">
        <title>The new phylogeny of genus Mycobacterium.</title>
        <authorList>
            <person name="Tortoli E."/>
            <person name="Trovato A."/>
            <person name="Cirillo D.M."/>
        </authorList>
    </citation>
    <scope>NUCLEOTIDE SEQUENCE [LARGE SCALE GENOMIC DNA]</scope>
    <source>
        <strain evidence="1 2">DSM 45000</strain>
    </source>
</reference>
<organism evidence="1 2">
    <name type="scientific">Mycobacterium paraseoulense</name>
    <dbReference type="NCBI Taxonomy" id="590652"/>
    <lineage>
        <taxon>Bacteria</taxon>
        <taxon>Bacillati</taxon>
        <taxon>Actinomycetota</taxon>
        <taxon>Actinomycetes</taxon>
        <taxon>Mycobacteriales</taxon>
        <taxon>Mycobacteriaceae</taxon>
        <taxon>Mycobacterium</taxon>
    </lineage>
</organism>
<accession>A0A1X0I9T3</accession>
<dbReference type="EMBL" id="MVIE01000016">
    <property type="protein sequence ID" value="ORB40317.1"/>
    <property type="molecule type" value="Genomic_DNA"/>
</dbReference>
<proteinExistence type="predicted"/>